<dbReference type="Pfam" id="PF01535">
    <property type="entry name" value="PPR"/>
    <property type="match status" value="1"/>
</dbReference>
<dbReference type="Pfam" id="PF13812">
    <property type="entry name" value="PPR_3"/>
    <property type="match status" value="1"/>
</dbReference>
<dbReference type="PANTHER" id="PTHR47447">
    <property type="entry name" value="OS03G0856100 PROTEIN"/>
    <property type="match status" value="1"/>
</dbReference>
<evidence type="ECO:0000256" key="4">
    <source>
        <dbReference type="ARBA" id="ARBA00044511"/>
    </source>
</evidence>
<evidence type="ECO:0000256" key="1">
    <source>
        <dbReference type="ARBA" id="ARBA00006192"/>
    </source>
</evidence>
<dbReference type="AlphaFoldDB" id="A0A2K1QFY4"/>
<keyword evidence="7" id="KW-1185">Reference proteome</keyword>
<feature type="compositionally biased region" description="Polar residues" evidence="5">
    <location>
        <begin position="767"/>
        <end position="777"/>
    </location>
</feature>
<feature type="region of interest" description="Disordered" evidence="5">
    <location>
        <begin position="114"/>
        <end position="133"/>
    </location>
</feature>
<proteinExistence type="inferred from homology"/>
<dbReference type="EMBL" id="NKHZ01000088">
    <property type="protein sequence ID" value="PNS14098.1"/>
    <property type="molecule type" value="Genomic_DNA"/>
</dbReference>
<protein>
    <submittedName>
        <fullName evidence="6">Uncharacterized protein</fullName>
    </submittedName>
</protein>
<keyword evidence="2" id="KW-0677">Repeat</keyword>
<comment type="similarity">
    <text evidence="1">Belongs to the CCM1 family.</text>
</comment>
<dbReference type="InParanoid" id="A0A2K1QFY4"/>
<dbReference type="Proteomes" id="UP000243797">
    <property type="component" value="Unassembled WGS sequence"/>
</dbReference>
<organism evidence="6 7">
    <name type="scientific">Sphaceloma murrayae</name>
    <dbReference type="NCBI Taxonomy" id="2082308"/>
    <lineage>
        <taxon>Eukaryota</taxon>
        <taxon>Fungi</taxon>
        <taxon>Dikarya</taxon>
        <taxon>Ascomycota</taxon>
        <taxon>Pezizomycotina</taxon>
        <taxon>Dothideomycetes</taxon>
        <taxon>Dothideomycetidae</taxon>
        <taxon>Myriangiales</taxon>
        <taxon>Elsinoaceae</taxon>
        <taxon>Sphaceloma</taxon>
    </lineage>
</organism>
<dbReference type="NCBIfam" id="TIGR00756">
    <property type="entry name" value="PPR"/>
    <property type="match status" value="1"/>
</dbReference>
<evidence type="ECO:0000256" key="2">
    <source>
        <dbReference type="ARBA" id="ARBA00022737"/>
    </source>
</evidence>
<evidence type="ECO:0000256" key="5">
    <source>
        <dbReference type="SAM" id="MobiDB-lite"/>
    </source>
</evidence>
<comment type="function">
    <text evidence="3">Regulates mitochondrial small subunit maturation by controlling 15S rRNA 5'-end processing. Localizes to the 5' precursor of the 15S rRNA in a position that is subsequently occupied by mS47 in the mature yeast mtSSU. Uses structure and sequence-specific RNA recognition, binding to a single-stranded region of the precursor and specifically recognizing bases -6 to -1. The exchange of Ccm1 for mS47 is coupled to the irreversible removal of precursor rRNA that is accompanied by conformational changes of the mitoribosomal proteins uS5m and mS26. These conformational changes signal completion of 5'-end rRNA processing through protection of the mature 5'-end of the 15S rRNA and stabilization of mS47. The removal of the 5' precursor together with the dissociation of Ccm1 may be catalyzed by the 5'-3' exoribonuclease Pet127. Involved in the specific removal of group I introns in mitochondrial encoded transcripts.</text>
</comment>
<comment type="caution">
    <text evidence="6">The sequence shown here is derived from an EMBL/GenBank/DDBJ whole genome shotgun (WGS) entry which is preliminary data.</text>
</comment>
<reference evidence="6 7" key="1">
    <citation type="submission" date="2017-06" db="EMBL/GenBank/DDBJ databases">
        <title>Draft genome sequence of a variant of Elsinoe murrayae.</title>
        <authorList>
            <person name="Cheng Q."/>
        </authorList>
    </citation>
    <scope>NUCLEOTIDE SEQUENCE [LARGE SCALE GENOMIC DNA]</scope>
    <source>
        <strain evidence="6 7">CQ-2017a</strain>
    </source>
</reference>
<dbReference type="Gene3D" id="1.25.40.10">
    <property type="entry name" value="Tetratricopeptide repeat domain"/>
    <property type="match status" value="2"/>
</dbReference>
<evidence type="ECO:0000313" key="7">
    <source>
        <dbReference type="Proteomes" id="UP000243797"/>
    </source>
</evidence>
<name>A0A2K1QFY4_9PEZI</name>
<feature type="region of interest" description="Disordered" evidence="5">
    <location>
        <begin position="1"/>
        <end position="29"/>
    </location>
</feature>
<dbReference type="PANTHER" id="PTHR47447:SF24">
    <property type="entry name" value="PENTATRICOPEPTIDE REPEAT-CONTAINING PROTEIN"/>
    <property type="match status" value="1"/>
</dbReference>
<feature type="compositionally biased region" description="Basic and acidic residues" evidence="5">
    <location>
        <begin position="114"/>
        <end position="127"/>
    </location>
</feature>
<dbReference type="InterPro" id="IPR011990">
    <property type="entry name" value="TPR-like_helical_dom_sf"/>
</dbReference>
<sequence>MAQRMRRLTRSRDETSPEPVLRRSRTGFKDKKSPTLAYVFGGKKLAAHRGPDKTNVDAKVAPNVWKVHNTFRAPVNPDALFSEPHNYDPGGRLRADAWYEAILGLDESFAGHIESSKEVPESTEEKGQPSTNEEDLFRKVIPSSLECETTGTRGRVRGRKSPVEFLRVGKRLSERQRKINLVYYKTRKSSTFFGALERHRKRREAGRRAKYSKDVLQHEYTYTISLGRLSDGNEARSEISEESPNLTYQLGDFSTKWLQHIAKLKQTYFKGAISDQALEPPCLDPAAEGWAQDILEGGKSPAELQSRIQKSWRHHRVWEEALTWLLENDAGSAVDFLKITHQAPLPPRYIVGQALEYLILRYTSEAAQRNDDARDHLQAICRAIPQLASRPSHDKLWIDGSHLTWLLDKLAPDIVAETLADWDKSTFQIPISTRLHAIRRLTMKDSTIEAAIVNLGRLRPPAPAYCNHDLIRMACFSILRRTARRPNGHQMCLEAISNLVSIGVNLNVQLCTMAMLNAVRAGDSQAAFNVYHLLQENGIEPDKYLFSVLIQACKLVVDDGGRLASIIDTALRKGILLTSPHVASDVLDALFIYHNKAERHDTFKLMLESYDQLFDRKPLLDLELMVTPHTPQPSTIMASVAPALGTIIRSFLAHEKPTVRRVVQLYRQCRHLALTGQQTFSDMWKSDHVPNAFVAYLAGQRHGLRWAAEVIENMSRDALEEQPLQGLMQRGDRLPKGPPTTTTQDPEAQHARTTERSVLEASREETLGTTSSSYRRTGFSAPTQITLSILHRSLCQQAQPRNQLIIQAERVFEQMLSQGGQVHRKSWTTMMYAYKRVRDYEAALRCIESMKELGYWDHDKGLNSINMLQSLRRRDSQHGSHHSETRKDWVDDAVEELQQLEAQRGS</sequence>
<gene>
    <name evidence="6" type="ORF">CAC42_6611</name>
</gene>
<feature type="compositionally biased region" description="Basic and acidic residues" evidence="5">
    <location>
        <begin position="747"/>
        <end position="766"/>
    </location>
</feature>
<dbReference type="STRING" id="2082308.A0A2K1QFY4"/>
<feature type="region of interest" description="Disordered" evidence="5">
    <location>
        <begin position="727"/>
        <end position="777"/>
    </location>
</feature>
<evidence type="ECO:0000256" key="3">
    <source>
        <dbReference type="ARBA" id="ARBA00044493"/>
    </source>
</evidence>
<dbReference type="OrthoDB" id="185373at2759"/>
<comment type="subunit">
    <text evidence="4">Binds to mitochondrial small subunit 15S rRNA.</text>
</comment>
<accession>A0A2K1QFY4</accession>
<dbReference type="InterPro" id="IPR002885">
    <property type="entry name" value="PPR_rpt"/>
</dbReference>
<evidence type="ECO:0000313" key="6">
    <source>
        <dbReference type="EMBL" id="PNS14098.1"/>
    </source>
</evidence>